<name>A0A378JM03_9GAMM</name>
<sequence length="66" mass="7509">MIANLLRNYMKFKLIQVVMKLLAGKKGALLKGGFPVALATFLIEEFFNRAWKDKPVKSNNNTNKPK</sequence>
<dbReference type="Proteomes" id="UP000254794">
    <property type="component" value="Unassembled WGS sequence"/>
</dbReference>
<gene>
    <name evidence="1" type="ORF">NCTC13316_01201</name>
</gene>
<accession>A0A378JM03</accession>
<dbReference type="RefSeq" id="WP_115330767.1">
    <property type="nucleotide sequence ID" value="NZ_CAAAHP010000001.1"/>
</dbReference>
<evidence type="ECO:0000313" key="1">
    <source>
        <dbReference type="EMBL" id="STX51110.1"/>
    </source>
</evidence>
<protein>
    <submittedName>
        <fullName evidence="1">Uncharacterized protein</fullName>
    </submittedName>
</protein>
<keyword evidence="2" id="KW-1185">Reference proteome</keyword>
<reference evidence="1 2" key="1">
    <citation type="submission" date="2018-06" db="EMBL/GenBank/DDBJ databases">
        <authorList>
            <consortium name="Pathogen Informatics"/>
            <person name="Doyle S."/>
        </authorList>
    </citation>
    <scope>NUCLEOTIDE SEQUENCE [LARGE SCALE GENOMIC DNA]</scope>
    <source>
        <strain evidence="1 2">NCTC13316</strain>
    </source>
</reference>
<evidence type="ECO:0000313" key="2">
    <source>
        <dbReference type="Proteomes" id="UP000254794"/>
    </source>
</evidence>
<organism evidence="1 2">
    <name type="scientific">Legionella busanensis</name>
    <dbReference type="NCBI Taxonomy" id="190655"/>
    <lineage>
        <taxon>Bacteria</taxon>
        <taxon>Pseudomonadati</taxon>
        <taxon>Pseudomonadota</taxon>
        <taxon>Gammaproteobacteria</taxon>
        <taxon>Legionellales</taxon>
        <taxon>Legionellaceae</taxon>
        <taxon>Legionella</taxon>
    </lineage>
</organism>
<proteinExistence type="predicted"/>
<dbReference type="EMBL" id="UGOD01000001">
    <property type="protein sequence ID" value="STX51110.1"/>
    <property type="molecule type" value="Genomic_DNA"/>
</dbReference>
<dbReference type="AlphaFoldDB" id="A0A378JM03"/>